<evidence type="ECO:0000313" key="4">
    <source>
        <dbReference type="Proteomes" id="UP000002527"/>
    </source>
</evidence>
<feature type="domain" description="AB hydrolase-1" evidence="2">
    <location>
        <begin position="93"/>
        <end position="337"/>
    </location>
</feature>
<keyword evidence="1" id="KW-1133">Transmembrane helix</keyword>
<dbReference type="InterPro" id="IPR029058">
    <property type="entry name" value="AB_hydrolase_fold"/>
</dbReference>
<dbReference type="Pfam" id="PF00561">
    <property type="entry name" value="Abhydrolase_1"/>
    <property type="match status" value="1"/>
</dbReference>
<evidence type="ECO:0000259" key="2">
    <source>
        <dbReference type="Pfam" id="PF00561"/>
    </source>
</evidence>
<keyword evidence="3" id="KW-0378">Hydrolase</keyword>
<keyword evidence="1" id="KW-0472">Membrane</keyword>
<accession>Q736X9</accession>
<gene>
    <name evidence="3" type="ordered locus">BCE_2771</name>
</gene>
<feature type="transmembrane region" description="Helical" evidence="1">
    <location>
        <begin position="6"/>
        <end position="23"/>
    </location>
</feature>
<dbReference type="AlphaFoldDB" id="Q736X9"/>
<dbReference type="ESTHER" id="bacce-q736x9">
    <property type="family name" value="Aclacinomycin-methylesterase_RdmC"/>
</dbReference>
<name>Q736X9_BACC1</name>
<evidence type="ECO:0000256" key="1">
    <source>
        <dbReference type="SAM" id="Phobius"/>
    </source>
</evidence>
<dbReference type="SUPFAM" id="SSF53474">
    <property type="entry name" value="alpha/beta-Hydrolases"/>
    <property type="match status" value="1"/>
</dbReference>
<dbReference type="PANTHER" id="PTHR43433">
    <property type="entry name" value="HYDROLASE, ALPHA/BETA FOLD FAMILY PROTEIN"/>
    <property type="match status" value="1"/>
</dbReference>
<dbReference type="InterPro" id="IPR000073">
    <property type="entry name" value="AB_hydrolase_1"/>
</dbReference>
<dbReference type="Gene3D" id="3.40.50.1820">
    <property type="entry name" value="alpha/beta hydrolase"/>
    <property type="match status" value="1"/>
</dbReference>
<reference evidence="3 4" key="1">
    <citation type="journal article" date="2004" name="Nucleic Acids Res.">
        <title>The genome sequence of Bacillus cereus ATCC 10987 reveals metabolic adaptations and a large plasmid related to Bacillus anthracis pXO1.</title>
        <authorList>
            <person name="Rasko D.A."/>
            <person name="Ravel J."/>
            <person name="Okstad O.A."/>
            <person name="Helgason E."/>
            <person name="Cer R.Z."/>
            <person name="Jiang L."/>
            <person name="Shores K.A."/>
            <person name="Fouts D.E."/>
            <person name="Tourasse N.J."/>
            <person name="Angiuoli S.V."/>
            <person name="Kolonay J."/>
            <person name="Nelson W.C."/>
            <person name="Kolsto A.-B."/>
            <person name="Fraser C.M."/>
            <person name="Read T.D."/>
        </authorList>
    </citation>
    <scope>NUCLEOTIDE SEQUENCE [LARGE SCALE GENOMIC DNA]</scope>
    <source>
        <strain evidence="4">ATCC 10987 / NRS 248</strain>
    </source>
</reference>
<dbReference type="FunFam" id="3.40.50.1820:FF:000305">
    <property type="entry name" value="Alpha/beta hydrolase"/>
    <property type="match status" value="1"/>
</dbReference>
<dbReference type="PRINTS" id="PR00111">
    <property type="entry name" value="ABHYDROLASE"/>
</dbReference>
<dbReference type="InterPro" id="IPR050471">
    <property type="entry name" value="AB_hydrolase"/>
</dbReference>
<keyword evidence="1" id="KW-0812">Transmembrane</keyword>
<dbReference type="EMBL" id="AE017194">
    <property type="protein sequence ID" value="AAS41683.1"/>
    <property type="molecule type" value="Genomic_DNA"/>
</dbReference>
<evidence type="ECO:0000313" key="3">
    <source>
        <dbReference type="EMBL" id="AAS41683.1"/>
    </source>
</evidence>
<dbReference type="GO" id="GO:0046503">
    <property type="term" value="P:glycerolipid catabolic process"/>
    <property type="evidence" value="ECO:0007669"/>
    <property type="project" value="TreeGrafter"/>
</dbReference>
<organism evidence="3 4">
    <name type="scientific">Bacillus cereus (strain ATCC 10987 / NRS 248)</name>
    <dbReference type="NCBI Taxonomy" id="222523"/>
    <lineage>
        <taxon>Bacteria</taxon>
        <taxon>Bacillati</taxon>
        <taxon>Bacillota</taxon>
        <taxon>Bacilli</taxon>
        <taxon>Bacillales</taxon>
        <taxon>Bacillaceae</taxon>
        <taxon>Bacillus</taxon>
        <taxon>Bacillus cereus group</taxon>
    </lineage>
</organism>
<proteinExistence type="predicted"/>
<dbReference type="KEGG" id="bca:BCE_2771"/>
<dbReference type="Proteomes" id="UP000002527">
    <property type="component" value="Chromosome"/>
</dbReference>
<dbReference type="HOGENOM" id="CLU_020336_0_0_9"/>
<sequence length="356" mass="39988">MIYNNCFHFLSSLLFILITYKYFSKFFSLNYHKLIFGGNYARNIENLTHTLESFKIVFLITFKRNGENSMTEKIFKINGIDICTESFGNPKNPAILLIMGATCSMVYWDEEFCEQLANSGAFVIRFDNRDVGRSVAYEPGTSNYSVTDMAEDAIGVLDAYHIDQAHLFGMSLGGMIAQIAAVKHPERILSLTLLATSIIGSDDNTRDLPPMDERILTHHANGTHLDWTNENVVAEYLVSGTRLLCGSKRTFDEKRVYNQVKQEIERANNLLSMFNHALLQGDDAYEGVLHSIQAPTLVIHGTDDTALPFEHGLALIDEIPNSALLTLEGAGHEIHPDDWEDIIHAVTEHTAKIIEK</sequence>
<dbReference type="GO" id="GO:0004806">
    <property type="term" value="F:triacylglycerol lipase activity"/>
    <property type="evidence" value="ECO:0007669"/>
    <property type="project" value="TreeGrafter"/>
</dbReference>
<protein>
    <submittedName>
        <fullName evidence="3">Hydrolase, alpha/beta fold family</fullName>
    </submittedName>
</protein>
<dbReference type="PANTHER" id="PTHR43433:SF5">
    <property type="entry name" value="AB HYDROLASE-1 DOMAIN-CONTAINING PROTEIN"/>
    <property type="match status" value="1"/>
</dbReference>